<dbReference type="Gene3D" id="3.10.450.40">
    <property type="match status" value="1"/>
</dbReference>
<dbReference type="PATRIC" id="fig|562.7396.peg.5621"/>
<name>A0A0B1KBC5_ECOLX</name>
<organism evidence="1 2">
    <name type="scientific">Escherichia coli</name>
    <dbReference type="NCBI Taxonomy" id="562"/>
    <lineage>
        <taxon>Bacteria</taxon>
        <taxon>Pseudomonadati</taxon>
        <taxon>Pseudomonadota</taxon>
        <taxon>Gammaproteobacteria</taxon>
        <taxon>Enterobacterales</taxon>
        <taxon>Enterobacteriaceae</taxon>
        <taxon>Escherichia</taxon>
    </lineage>
</organism>
<reference evidence="1 2" key="1">
    <citation type="submission" date="2015-07" db="EMBL/GenBank/DDBJ databases">
        <title>Genome sequences of 64 non-O157:H7 Shiga toxin-producing Escherichia coli strains.</title>
        <authorList>
            <person name="Gonzalez-Escalona N."/>
            <person name="Toro M."/>
            <person name="Timme R."/>
            <person name="Payne J."/>
        </authorList>
    </citation>
    <scope>NUCLEOTIDE SEQUENCE [LARGE SCALE GENOMIC DNA]</scope>
    <source>
        <strain evidence="1 2">CFSAN026843</strain>
    </source>
</reference>
<comment type="caution">
    <text evidence="1">The sequence shown here is derived from an EMBL/GenBank/DDBJ whole genome shotgun (WGS) entry which is preliminary data.</text>
</comment>
<proteinExistence type="predicted"/>
<evidence type="ECO:0000313" key="1">
    <source>
        <dbReference type="EMBL" id="KNF62529.1"/>
    </source>
</evidence>
<dbReference type="InterPro" id="IPR010877">
    <property type="entry name" value="Phage_Mu_Gp46"/>
</dbReference>
<dbReference type="AlphaFoldDB" id="A0A0B1KBC5"/>
<dbReference type="Proteomes" id="UP000037564">
    <property type="component" value="Unassembled WGS sequence"/>
</dbReference>
<dbReference type="Pfam" id="PF07409">
    <property type="entry name" value="GP46"/>
    <property type="match status" value="1"/>
</dbReference>
<protein>
    <submittedName>
        <fullName evidence="1">Phage GP46 family protein</fullName>
    </submittedName>
</protein>
<dbReference type="EMBL" id="LGZN01000092">
    <property type="protein sequence ID" value="KNF62529.1"/>
    <property type="molecule type" value="Genomic_DNA"/>
</dbReference>
<evidence type="ECO:0000313" key="2">
    <source>
        <dbReference type="Proteomes" id="UP000037564"/>
    </source>
</evidence>
<sequence>MDQTISPATGDYERRRIYTLHNAVYLRLATPLGSYWADASLGSRLHELKREKDVSRVHRLAAQYASQALQPLLDDGRAKSITVDTKAGQRGWLLLLITVTDNAGTPQTFEHPVRIM</sequence>
<gene>
    <name evidence="1" type="ORF">WR15_25730</name>
</gene>
<dbReference type="RefSeq" id="WP_000372931.1">
    <property type="nucleotide sequence ID" value="NZ_BDLM01000017.1"/>
</dbReference>
<accession>A0A0B1KBC5</accession>